<feature type="transmembrane region" description="Helical" evidence="10">
    <location>
        <begin position="77"/>
        <end position="94"/>
    </location>
</feature>
<feature type="transmembrane region" description="Helical" evidence="10">
    <location>
        <begin position="328"/>
        <end position="351"/>
    </location>
</feature>
<keyword evidence="10" id="KW-0926">Vacuole</keyword>
<feature type="transmembrane region" description="Helical" evidence="10">
    <location>
        <begin position="419"/>
        <end position="439"/>
    </location>
</feature>
<feature type="domain" description="Sodium/calcium exchanger membrane region" evidence="11">
    <location>
        <begin position="74"/>
        <end position="232"/>
    </location>
</feature>
<protein>
    <recommendedName>
        <fullName evidence="10">Vacuolar calcium ion transporter</fullName>
    </recommendedName>
</protein>
<keyword evidence="3 10" id="KW-0813">Transport</keyword>
<sequence length="449" mass="48665">MTAKSVEQQSSASISSAVIPPVSPATITTTNDIKTRPDPTIKQGLMALVKSSWINVLVVFIPIGIASHFVWSPTVTFILNFIAIVPLAKLLGFATEDIALRTGEVIGGLLNASFGNAVELIISIISLTQNLVVVVQASMLGSILSNLLLVLGMCFWFGGIKYQEQKFNETVAQTSASLLFIATTSLLLPAAFHASVGSTETKEELTSDILNISRATSIILLIIYFSYLFFQLKTHKDLFLQPPAEARRISYQLSQQHQTTTGTDIEQLNGGIIAPGETVDDEEEEVPQMPFWMAIVALLGITALVAVCAEFLVSAIEDVVEQWHISETFVGLILLPIVGNAAEHVTAVTVAMKNKMDLALGVAVGSSMQIALLVTPLMVLIGWGIQVDMSLLFNVYETAVMFISVIMVNYLMMDGKSNWLEGLMLFSLYLLLAISFYYFPDAASSELGA</sequence>
<evidence type="ECO:0000256" key="1">
    <source>
        <dbReference type="ARBA" id="ARBA00004127"/>
    </source>
</evidence>
<reference evidence="12" key="2">
    <citation type="submission" date="2023-02" db="EMBL/GenBank/DDBJ databases">
        <authorList>
            <consortium name="DOE Joint Genome Institute"/>
            <person name="Mondo S.J."/>
            <person name="Chang Y."/>
            <person name="Wang Y."/>
            <person name="Ahrendt S."/>
            <person name="Andreopoulos W."/>
            <person name="Barry K."/>
            <person name="Beard J."/>
            <person name="Benny G.L."/>
            <person name="Blankenship S."/>
            <person name="Bonito G."/>
            <person name="Cuomo C."/>
            <person name="Desiro A."/>
            <person name="Gervers K.A."/>
            <person name="Hundley H."/>
            <person name="Kuo A."/>
            <person name="LaButti K."/>
            <person name="Lang B.F."/>
            <person name="Lipzen A."/>
            <person name="O'Donnell K."/>
            <person name="Pangilinan J."/>
            <person name="Reynolds N."/>
            <person name="Sandor L."/>
            <person name="Smith M.W."/>
            <person name="Tsang A."/>
            <person name="Grigoriev I.V."/>
            <person name="Stajich J.E."/>
            <person name="Spatafora J.W."/>
        </authorList>
    </citation>
    <scope>NUCLEOTIDE SEQUENCE</scope>
    <source>
        <strain evidence="12">RSA 2281</strain>
    </source>
</reference>
<dbReference type="InterPro" id="IPR004798">
    <property type="entry name" value="CAX-like"/>
</dbReference>
<evidence type="ECO:0000256" key="5">
    <source>
        <dbReference type="ARBA" id="ARBA00022692"/>
    </source>
</evidence>
<feature type="transmembrane region" description="Helical" evidence="10">
    <location>
        <begin position="133"/>
        <end position="158"/>
    </location>
</feature>
<comment type="subcellular location">
    <subcellularLocation>
        <location evidence="1">Endomembrane system</location>
        <topology evidence="1">Multi-pass membrane protein</topology>
    </subcellularLocation>
    <subcellularLocation>
        <location evidence="10">Vacuole membrane</location>
    </subcellularLocation>
</comment>
<evidence type="ECO:0000256" key="9">
    <source>
        <dbReference type="ARBA" id="ARBA00023136"/>
    </source>
</evidence>
<comment type="caution">
    <text evidence="12">The sequence shown here is derived from an EMBL/GenBank/DDBJ whole genome shotgun (WGS) entry which is preliminary data.</text>
</comment>
<evidence type="ECO:0000256" key="8">
    <source>
        <dbReference type="ARBA" id="ARBA00023065"/>
    </source>
</evidence>
<dbReference type="FunFam" id="1.20.1420.30:FF:000011">
    <property type="entry name" value="Vacuolar calcium ion transporter"/>
    <property type="match status" value="1"/>
</dbReference>
<feature type="transmembrane region" description="Helical" evidence="10">
    <location>
        <begin position="291"/>
        <end position="316"/>
    </location>
</feature>
<accession>A0AAD5K777</accession>
<dbReference type="PANTHER" id="PTHR31503:SF20">
    <property type="entry name" value="CA(2+)_H(+) EXCHANGER, PUTATIVE (EUROFUNG)-RELATED"/>
    <property type="match status" value="1"/>
</dbReference>
<name>A0AAD5K777_9FUNG</name>
<dbReference type="AlphaFoldDB" id="A0AAD5K777"/>
<proteinExistence type="inferred from homology"/>
<evidence type="ECO:0000256" key="2">
    <source>
        <dbReference type="ARBA" id="ARBA00008170"/>
    </source>
</evidence>
<dbReference type="Proteomes" id="UP001209540">
    <property type="component" value="Unassembled WGS sequence"/>
</dbReference>
<dbReference type="GO" id="GO:0015369">
    <property type="term" value="F:calcium:proton antiporter activity"/>
    <property type="evidence" value="ECO:0007669"/>
    <property type="project" value="UniProtKB-UniRule"/>
</dbReference>
<feature type="transmembrane region" description="Helical" evidence="10">
    <location>
        <begin position="358"/>
        <end position="385"/>
    </location>
</feature>
<reference evidence="12" key="1">
    <citation type="journal article" date="2022" name="IScience">
        <title>Evolution of zygomycete secretomes and the origins of terrestrial fungal ecologies.</title>
        <authorList>
            <person name="Chang Y."/>
            <person name="Wang Y."/>
            <person name="Mondo S."/>
            <person name="Ahrendt S."/>
            <person name="Andreopoulos W."/>
            <person name="Barry K."/>
            <person name="Beard J."/>
            <person name="Benny G.L."/>
            <person name="Blankenship S."/>
            <person name="Bonito G."/>
            <person name="Cuomo C."/>
            <person name="Desiro A."/>
            <person name="Gervers K.A."/>
            <person name="Hundley H."/>
            <person name="Kuo A."/>
            <person name="LaButti K."/>
            <person name="Lang B.F."/>
            <person name="Lipzen A."/>
            <person name="O'Donnell K."/>
            <person name="Pangilinan J."/>
            <person name="Reynolds N."/>
            <person name="Sandor L."/>
            <person name="Smith M.E."/>
            <person name="Tsang A."/>
            <person name="Grigoriev I.V."/>
            <person name="Stajich J.E."/>
            <person name="Spatafora J.W."/>
        </authorList>
    </citation>
    <scope>NUCLEOTIDE SEQUENCE</scope>
    <source>
        <strain evidence="12">RSA 2281</strain>
    </source>
</reference>
<keyword evidence="5 10" id="KW-0812">Transmembrane</keyword>
<evidence type="ECO:0000256" key="3">
    <source>
        <dbReference type="ARBA" id="ARBA00022448"/>
    </source>
</evidence>
<evidence type="ECO:0000259" key="11">
    <source>
        <dbReference type="Pfam" id="PF01699"/>
    </source>
</evidence>
<dbReference type="EMBL" id="JAIXMP010000025">
    <property type="protein sequence ID" value="KAI9253910.1"/>
    <property type="molecule type" value="Genomic_DNA"/>
</dbReference>
<keyword evidence="13" id="KW-1185">Reference proteome</keyword>
<feature type="domain" description="Sodium/calcium exchanger membrane region" evidence="11">
    <location>
        <begin position="294"/>
        <end position="436"/>
    </location>
</feature>
<evidence type="ECO:0000313" key="13">
    <source>
        <dbReference type="Proteomes" id="UP001209540"/>
    </source>
</evidence>
<evidence type="ECO:0000256" key="7">
    <source>
        <dbReference type="ARBA" id="ARBA00022989"/>
    </source>
</evidence>
<dbReference type="GO" id="GO:0006874">
    <property type="term" value="P:intracellular calcium ion homeostasis"/>
    <property type="evidence" value="ECO:0007669"/>
    <property type="project" value="TreeGrafter"/>
</dbReference>
<keyword evidence="10" id="KW-0050">Antiport</keyword>
<feature type="transmembrane region" description="Helical" evidence="10">
    <location>
        <begin position="212"/>
        <end position="230"/>
    </location>
</feature>
<comment type="similarity">
    <text evidence="2 10">Belongs to the Ca(2+):cation antiporter (CaCA) (TC 2.A.19) family.</text>
</comment>
<keyword evidence="8 10" id="KW-0406">Ion transport</keyword>
<keyword evidence="6 10" id="KW-0106">Calcium</keyword>
<keyword evidence="7 10" id="KW-1133">Transmembrane helix</keyword>
<dbReference type="NCBIfam" id="TIGR00378">
    <property type="entry name" value="cax"/>
    <property type="match status" value="1"/>
</dbReference>
<dbReference type="Gene3D" id="1.20.1420.30">
    <property type="entry name" value="NCX, central ion-binding region"/>
    <property type="match status" value="2"/>
</dbReference>
<feature type="transmembrane region" description="Helical" evidence="10">
    <location>
        <begin position="52"/>
        <end position="71"/>
    </location>
</feature>
<dbReference type="Pfam" id="PF01699">
    <property type="entry name" value="Na_Ca_ex"/>
    <property type="match status" value="2"/>
</dbReference>
<keyword evidence="4 10" id="KW-0109">Calcium transport</keyword>
<evidence type="ECO:0000313" key="12">
    <source>
        <dbReference type="EMBL" id="KAI9253910.1"/>
    </source>
</evidence>
<keyword evidence="9 10" id="KW-0472">Membrane</keyword>
<comment type="function">
    <text evidence="10">Has a role in promoting intracellular calcium ion sequestration via the exchange of calcium ions for hydrogen ions across the vacuolar membrane. Involved also in manganese ion homeostasis via its uptake into the vacuole.</text>
</comment>
<dbReference type="InterPro" id="IPR004713">
    <property type="entry name" value="CaH_exchang"/>
</dbReference>
<dbReference type="GO" id="GO:0000329">
    <property type="term" value="C:fungal-type vacuole membrane"/>
    <property type="evidence" value="ECO:0007669"/>
    <property type="project" value="TreeGrafter"/>
</dbReference>
<organism evidence="12 13">
    <name type="scientific">Phascolomyces articulosus</name>
    <dbReference type="NCBI Taxonomy" id="60185"/>
    <lineage>
        <taxon>Eukaryota</taxon>
        <taxon>Fungi</taxon>
        <taxon>Fungi incertae sedis</taxon>
        <taxon>Mucoromycota</taxon>
        <taxon>Mucoromycotina</taxon>
        <taxon>Mucoromycetes</taxon>
        <taxon>Mucorales</taxon>
        <taxon>Lichtheimiaceae</taxon>
        <taxon>Phascolomyces</taxon>
    </lineage>
</organism>
<feature type="transmembrane region" description="Helical" evidence="10">
    <location>
        <begin position="170"/>
        <end position="192"/>
    </location>
</feature>
<feature type="transmembrane region" description="Helical" evidence="10">
    <location>
        <begin position="391"/>
        <end position="412"/>
    </location>
</feature>
<evidence type="ECO:0000256" key="6">
    <source>
        <dbReference type="ARBA" id="ARBA00022837"/>
    </source>
</evidence>
<dbReference type="PANTHER" id="PTHR31503">
    <property type="entry name" value="VACUOLAR CALCIUM ION TRANSPORTER"/>
    <property type="match status" value="1"/>
</dbReference>
<dbReference type="InterPro" id="IPR004837">
    <property type="entry name" value="NaCa_Exmemb"/>
</dbReference>
<dbReference type="InterPro" id="IPR044880">
    <property type="entry name" value="NCX_ion-bd_dom_sf"/>
</dbReference>
<evidence type="ECO:0000256" key="10">
    <source>
        <dbReference type="RuleBase" id="RU365028"/>
    </source>
</evidence>
<dbReference type="GO" id="GO:0012505">
    <property type="term" value="C:endomembrane system"/>
    <property type="evidence" value="ECO:0007669"/>
    <property type="project" value="UniProtKB-SubCell"/>
</dbReference>
<feature type="transmembrane region" description="Helical" evidence="10">
    <location>
        <begin position="106"/>
        <end position="127"/>
    </location>
</feature>
<evidence type="ECO:0000256" key="4">
    <source>
        <dbReference type="ARBA" id="ARBA00022568"/>
    </source>
</evidence>
<gene>
    <name evidence="12" type="ORF">BDA99DRAFT_443021</name>
</gene>